<gene>
    <name evidence="2" type="ORF">COT94_03325</name>
</gene>
<evidence type="ECO:0000313" key="2">
    <source>
        <dbReference type="EMBL" id="PIT95851.1"/>
    </source>
</evidence>
<organism evidence="2 3">
    <name type="scientific">Candidatus Falkowbacteria bacterium CG10_big_fil_rev_8_21_14_0_10_37_14</name>
    <dbReference type="NCBI Taxonomy" id="1974561"/>
    <lineage>
        <taxon>Bacteria</taxon>
        <taxon>Candidatus Falkowiibacteriota</taxon>
    </lineage>
</organism>
<accession>A0A2M6WSX2</accession>
<sequence>MFLLYKYFIFFMKNLQTVFNEIEELKKEQKTLKSSFRDALSHSAPYQELLEAAKQARENKLTAESSIARDFGPEFNRLEEIKNQLGELNVQLSDIAVSNIMKGERIEVYGPNQTEYEPLMQVKFKRKKD</sequence>
<proteinExistence type="predicted"/>
<evidence type="ECO:0000256" key="1">
    <source>
        <dbReference type="SAM" id="Coils"/>
    </source>
</evidence>
<name>A0A2M6WSX2_9BACT</name>
<dbReference type="EMBL" id="PFAM01000021">
    <property type="protein sequence ID" value="PIT95851.1"/>
    <property type="molecule type" value="Genomic_DNA"/>
</dbReference>
<dbReference type="Proteomes" id="UP000228533">
    <property type="component" value="Unassembled WGS sequence"/>
</dbReference>
<evidence type="ECO:0000313" key="3">
    <source>
        <dbReference type="Proteomes" id="UP000228533"/>
    </source>
</evidence>
<reference evidence="3" key="1">
    <citation type="submission" date="2017-09" db="EMBL/GenBank/DDBJ databases">
        <title>Depth-based differentiation of microbial function through sediment-hosted aquifers and enrichment of novel symbionts in the deep terrestrial subsurface.</title>
        <authorList>
            <person name="Probst A.J."/>
            <person name="Ladd B."/>
            <person name="Jarett J.K."/>
            <person name="Geller-Mcgrath D.E."/>
            <person name="Sieber C.M.K."/>
            <person name="Emerson J.B."/>
            <person name="Anantharaman K."/>
            <person name="Thomas B.C."/>
            <person name="Malmstrom R."/>
            <person name="Stieglmeier M."/>
            <person name="Klingl A."/>
            <person name="Woyke T."/>
            <person name="Ryan C.M."/>
            <person name="Banfield J.F."/>
        </authorList>
    </citation>
    <scope>NUCLEOTIDE SEQUENCE [LARGE SCALE GENOMIC DNA]</scope>
</reference>
<keyword evidence="1" id="KW-0175">Coiled coil</keyword>
<dbReference type="AlphaFoldDB" id="A0A2M6WSX2"/>
<comment type="caution">
    <text evidence="2">The sequence shown here is derived from an EMBL/GenBank/DDBJ whole genome shotgun (WGS) entry which is preliminary data.</text>
</comment>
<feature type="coiled-coil region" evidence="1">
    <location>
        <begin position="15"/>
        <end position="66"/>
    </location>
</feature>
<protein>
    <submittedName>
        <fullName evidence="2">Uncharacterized protein</fullName>
    </submittedName>
</protein>